<dbReference type="CDD" id="cd03139">
    <property type="entry name" value="GATase1_PfpI_2"/>
    <property type="match status" value="1"/>
</dbReference>
<reference evidence="4" key="1">
    <citation type="submission" date="2015-12" db="EMBL/GenBank/DDBJ databases">
        <title>FDA dAtabase for Regulatory Grade micrObial Sequences (FDA-ARGOS): Supporting development and validation of Infectious Disease Dx tests.</title>
        <authorList>
            <person name="Case J."/>
            <person name="Tallon L."/>
            <person name="Sadzewicz L."/>
            <person name="Sengamalay N."/>
            <person name="Ott S."/>
            <person name="Godinez A."/>
            <person name="Nagaraj S."/>
            <person name="Nadendla S."/>
            <person name="Sichtig H."/>
        </authorList>
    </citation>
    <scope>NUCLEOTIDE SEQUENCE [LARGE SCALE GENOMIC DNA]</scope>
    <source>
        <strain evidence="4">FDAARGOS_147</strain>
    </source>
</reference>
<dbReference type="Gene3D" id="3.40.50.880">
    <property type="match status" value="1"/>
</dbReference>
<organism evidence="3 4">
    <name type="scientific">Alcaligenes xylosoxydans xylosoxydans</name>
    <name type="common">Achromobacter xylosoxidans</name>
    <dbReference type="NCBI Taxonomy" id="85698"/>
    <lineage>
        <taxon>Bacteria</taxon>
        <taxon>Pseudomonadati</taxon>
        <taxon>Pseudomonadota</taxon>
        <taxon>Betaproteobacteria</taxon>
        <taxon>Burkholderiales</taxon>
        <taxon>Alcaligenaceae</taxon>
        <taxon>Achromobacter</taxon>
    </lineage>
</organism>
<protein>
    <submittedName>
        <fullName evidence="3">DJ-1/PfpI family protein</fullName>
    </submittedName>
</protein>
<feature type="domain" description="DJ-1/PfpI" evidence="2">
    <location>
        <begin position="2"/>
        <end position="162"/>
    </location>
</feature>
<gene>
    <name evidence="3" type="ORF">AL504_07230</name>
</gene>
<dbReference type="EMBL" id="CP014060">
    <property type="protein sequence ID" value="AMG35845.1"/>
    <property type="molecule type" value="Genomic_DNA"/>
</dbReference>
<sequence length="234" mass="24563">MHVNILLFEGLTQLDMTGPYEVLAAAPGFSVDFVAKTPGPVRSDRGLRFVPTQTLASAPPCDLLVVPGGPGTDDAILDPDWVAFTRRQALGARYVFGICTGSLLLGAAGLLRGRRASSHWRARELLAHFGAVPTDARLCVDGNVFTAGGVTSGIDMALKVVATLCGDDVAKLIQLQIEYDPQPPFPGGTPKTSEPDIVQRYLAQSQARFEQRSAKVRQAALNVPGGPAAAGSGA</sequence>
<dbReference type="InterPro" id="IPR029062">
    <property type="entry name" value="Class_I_gatase-like"/>
</dbReference>
<dbReference type="SUPFAM" id="SSF52317">
    <property type="entry name" value="Class I glutamine amidotransferase-like"/>
    <property type="match status" value="1"/>
</dbReference>
<keyword evidence="1" id="KW-0812">Transmembrane</keyword>
<evidence type="ECO:0000259" key="2">
    <source>
        <dbReference type="Pfam" id="PF01965"/>
    </source>
</evidence>
<dbReference type="RefSeq" id="WP_061071636.1">
    <property type="nucleotide sequence ID" value="NZ_CP014060.2"/>
</dbReference>
<proteinExistence type="predicted"/>
<dbReference type="InterPro" id="IPR002818">
    <property type="entry name" value="DJ-1/PfpI"/>
</dbReference>
<dbReference type="Proteomes" id="UP000060602">
    <property type="component" value="Chromosome"/>
</dbReference>
<keyword evidence="1" id="KW-1133">Transmembrane helix</keyword>
<dbReference type="GO" id="GO:0006355">
    <property type="term" value="P:regulation of DNA-templated transcription"/>
    <property type="evidence" value="ECO:0007669"/>
    <property type="project" value="TreeGrafter"/>
</dbReference>
<dbReference type="PANTHER" id="PTHR43130:SF2">
    <property type="entry name" value="DJ-1_PFPI DOMAIN-CONTAINING PROTEIN"/>
    <property type="match status" value="1"/>
</dbReference>
<dbReference type="InterPro" id="IPR052158">
    <property type="entry name" value="INH-QAR"/>
</dbReference>
<dbReference type="Pfam" id="PF01965">
    <property type="entry name" value="DJ-1_PfpI"/>
    <property type="match status" value="1"/>
</dbReference>
<evidence type="ECO:0000313" key="4">
    <source>
        <dbReference type="Proteomes" id="UP000060602"/>
    </source>
</evidence>
<keyword evidence="1" id="KW-0472">Membrane</keyword>
<accession>A0A0X8NWY0</accession>
<dbReference type="AlphaFoldDB" id="A0A0X8NWY0"/>
<dbReference type="PANTHER" id="PTHR43130">
    <property type="entry name" value="ARAC-FAMILY TRANSCRIPTIONAL REGULATOR"/>
    <property type="match status" value="1"/>
</dbReference>
<evidence type="ECO:0000256" key="1">
    <source>
        <dbReference type="SAM" id="Phobius"/>
    </source>
</evidence>
<evidence type="ECO:0000313" key="3">
    <source>
        <dbReference type="EMBL" id="AMG35845.1"/>
    </source>
</evidence>
<feature type="transmembrane region" description="Helical" evidence="1">
    <location>
        <begin position="91"/>
        <end position="111"/>
    </location>
</feature>
<name>A0A0X8NWY0_ALCXX</name>